<dbReference type="GO" id="GO:0019202">
    <property type="term" value="F:amino acid kinase activity"/>
    <property type="evidence" value="ECO:0007669"/>
    <property type="project" value="TreeGrafter"/>
</dbReference>
<dbReference type="InterPro" id="IPR002575">
    <property type="entry name" value="Aminoglycoside_PTrfase"/>
</dbReference>
<evidence type="ECO:0000313" key="4">
    <source>
        <dbReference type="Proteomes" id="UP000198251"/>
    </source>
</evidence>
<feature type="domain" description="Aminoglycoside phosphotransferase" evidence="2">
    <location>
        <begin position="66"/>
        <end position="285"/>
    </location>
</feature>
<dbReference type="RefSeq" id="WP_088999584.1">
    <property type="nucleotide sequence ID" value="NZ_LT607733.1"/>
</dbReference>
<dbReference type="InterPro" id="IPR011009">
    <property type="entry name" value="Kinase-like_dom_sf"/>
</dbReference>
<keyword evidence="3" id="KW-0418">Kinase</keyword>
<dbReference type="PANTHER" id="PTHR21064">
    <property type="entry name" value="AMINOGLYCOSIDE PHOSPHOTRANSFERASE DOMAIN-CONTAINING PROTEIN-RELATED"/>
    <property type="match status" value="1"/>
</dbReference>
<proteinExistence type="inferred from homology"/>
<dbReference type="AlphaFoldDB" id="A0A1C5G6T5"/>
<evidence type="ECO:0000313" key="3">
    <source>
        <dbReference type="EMBL" id="SCG15569.1"/>
    </source>
</evidence>
<name>A0A1C5G6T5_MICEH</name>
<dbReference type="Gene3D" id="3.90.1200.10">
    <property type="match status" value="1"/>
</dbReference>
<evidence type="ECO:0000256" key="1">
    <source>
        <dbReference type="ARBA" id="ARBA00038240"/>
    </source>
</evidence>
<dbReference type="InterPro" id="IPR050249">
    <property type="entry name" value="Pseudomonas-type_ThrB"/>
</dbReference>
<keyword evidence="4" id="KW-1185">Reference proteome</keyword>
<organism evidence="3 4">
    <name type="scientific">Micromonospora echinofusca</name>
    <dbReference type="NCBI Taxonomy" id="47858"/>
    <lineage>
        <taxon>Bacteria</taxon>
        <taxon>Bacillati</taxon>
        <taxon>Actinomycetota</taxon>
        <taxon>Actinomycetes</taxon>
        <taxon>Micromonosporales</taxon>
        <taxon>Micromonosporaceae</taxon>
        <taxon>Micromonospora</taxon>
    </lineage>
</organism>
<comment type="similarity">
    <text evidence="1">Belongs to the pseudomonas-type ThrB family.</text>
</comment>
<evidence type="ECO:0000259" key="2">
    <source>
        <dbReference type="Pfam" id="PF01636"/>
    </source>
</evidence>
<gene>
    <name evidence="3" type="ORF">GA0070610_1804</name>
</gene>
<protein>
    <submittedName>
        <fullName evidence="3">Homoserine kinase type II</fullName>
    </submittedName>
</protein>
<keyword evidence="3" id="KW-0808">Transferase</keyword>
<dbReference type="Proteomes" id="UP000198251">
    <property type="component" value="Chromosome I"/>
</dbReference>
<sequence length="329" mass="36459">MIESQAPTLEMLWEPHDPRHALDERFGFGDSESAGRWVAAMLKEHWGVRIDSCERIVMSGGNAIAWVGTPSGRLLAKWSVVPERFPRLMETARLTSWLDGRGLPVSPPVPAREGRLQVEVDRVSMSLQREIVGDLLDTADLNQVRAAGLILAQLQDALAAYPDADHLLAPAVSFKPLTARVTDWLDSRADHLPMAARDTLRGLVTSAPPDRLPRQLVHFDIRSANILWARGEVVAILDFEEAQHDHRIVELARAAVLLGTRYHNWGPVSAEVRAEFLTGYQSERPLTPAEAGWLNILLLWQALAMVPPGDDPTRWGPSALSQLSQETAK</sequence>
<dbReference type="SUPFAM" id="SSF56112">
    <property type="entry name" value="Protein kinase-like (PK-like)"/>
    <property type="match status" value="1"/>
</dbReference>
<reference evidence="3 4" key="1">
    <citation type="submission" date="2016-06" db="EMBL/GenBank/DDBJ databases">
        <authorList>
            <person name="Kjaerup R.B."/>
            <person name="Dalgaard T.S."/>
            <person name="Juul-Madsen H.R."/>
        </authorList>
    </citation>
    <scope>NUCLEOTIDE SEQUENCE [LARGE SCALE GENOMIC DNA]</scope>
    <source>
        <strain evidence="3 4">DSM 43913</strain>
    </source>
</reference>
<accession>A0A1C5G6T5</accession>
<dbReference type="EMBL" id="LT607733">
    <property type="protein sequence ID" value="SCG15569.1"/>
    <property type="molecule type" value="Genomic_DNA"/>
</dbReference>
<dbReference type="Pfam" id="PF01636">
    <property type="entry name" value="APH"/>
    <property type="match status" value="1"/>
</dbReference>
<dbReference type="PANTHER" id="PTHR21064:SF6">
    <property type="entry name" value="AMINOGLYCOSIDE PHOSPHOTRANSFERASE DOMAIN-CONTAINING PROTEIN"/>
    <property type="match status" value="1"/>
</dbReference>
<dbReference type="GeneID" id="95801641"/>